<accession>A0A484N643</accession>
<protein>
    <submittedName>
        <fullName evidence="1">Uncharacterized protein</fullName>
    </submittedName>
</protein>
<gene>
    <name evidence="1" type="ORF">CCAM_LOCUS38348</name>
</gene>
<proteinExistence type="predicted"/>
<name>A0A484N643_9ASTE</name>
<dbReference type="AlphaFoldDB" id="A0A484N643"/>
<reference evidence="1 2" key="1">
    <citation type="submission" date="2018-04" db="EMBL/GenBank/DDBJ databases">
        <authorList>
            <person name="Vogel A."/>
        </authorList>
    </citation>
    <scope>NUCLEOTIDE SEQUENCE [LARGE SCALE GENOMIC DNA]</scope>
</reference>
<sequence>MSRNQLNQKLKFLLLETQESMIIEEARETSGFLHISRHHPHRHASRPAFFGPIRNGPEHVIEETRETGTTAASSTSQDTILIGTSPATQLCGLNPSRPTIFGPIPNGARDRSPIVVIIYSLWWWEVFLRSSLQTRWVPQTWWTSRESRALLPRNKSSKAGLRPSLWSLGRLFWTEMQATSSFTRERVTIEVVERDVFGVPFLELALPRQEHAL</sequence>
<dbReference type="Proteomes" id="UP000595140">
    <property type="component" value="Unassembled WGS sequence"/>
</dbReference>
<evidence type="ECO:0000313" key="1">
    <source>
        <dbReference type="EMBL" id="VFQ96572.1"/>
    </source>
</evidence>
<evidence type="ECO:0000313" key="2">
    <source>
        <dbReference type="Proteomes" id="UP000595140"/>
    </source>
</evidence>
<organism evidence="1 2">
    <name type="scientific">Cuscuta campestris</name>
    <dbReference type="NCBI Taxonomy" id="132261"/>
    <lineage>
        <taxon>Eukaryota</taxon>
        <taxon>Viridiplantae</taxon>
        <taxon>Streptophyta</taxon>
        <taxon>Embryophyta</taxon>
        <taxon>Tracheophyta</taxon>
        <taxon>Spermatophyta</taxon>
        <taxon>Magnoliopsida</taxon>
        <taxon>eudicotyledons</taxon>
        <taxon>Gunneridae</taxon>
        <taxon>Pentapetalae</taxon>
        <taxon>asterids</taxon>
        <taxon>lamiids</taxon>
        <taxon>Solanales</taxon>
        <taxon>Convolvulaceae</taxon>
        <taxon>Cuscuteae</taxon>
        <taxon>Cuscuta</taxon>
        <taxon>Cuscuta subgen. Grammica</taxon>
        <taxon>Cuscuta sect. Cleistogrammica</taxon>
    </lineage>
</organism>
<keyword evidence="2" id="KW-1185">Reference proteome</keyword>
<dbReference type="EMBL" id="OOIL02006049">
    <property type="protein sequence ID" value="VFQ96572.1"/>
    <property type="molecule type" value="Genomic_DNA"/>
</dbReference>